<evidence type="ECO:0000313" key="3">
    <source>
        <dbReference type="Proteomes" id="UP001152485"/>
    </source>
</evidence>
<keyword evidence="1" id="KW-0472">Membrane</keyword>
<keyword evidence="1" id="KW-1133">Transmembrane helix</keyword>
<sequence>MKELRLQVNVPFYTIAISIVITLLAISAVVTNSHDNLLLKNAMILSFILVSAINVNLVLALSGKRKASLCNNGLHYVSALGRRVYIPVEQITHIAVKKYCGIKMTKISTSEVNIHFLSFQFSNLQELKLKKFGYLAQ</sequence>
<protein>
    <recommendedName>
        <fullName evidence="4">PH domain-containing protein</fullName>
    </recommendedName>
</protein>
<feature type="transmembrane region" description="Helical" evidence="1">
    <location>
        <begin position="42"/>
        <end position="61"/>
    </location>
</feature>
<dbReference type="Proteomes" id="UP001152485">
    <property type="component" value="Unassembled WGS sequence"/>
</dbReference>
<evidence type="ECO:0008006" key="4">
    <source>
        <dbReference type="Google" id="ProtNLM"/>
    </source>
</evidence>
<keyword evidence="1" id="KW-0812">Transmembrane</keyword>
<dbReference type="EMBL" id="CAMAPD010000004">
    <property type="protein sequence ID" value="CAH9054850.1"/>
    <property type="molecule type" value="Genomic_DNA"/>
</dbReference>
<accession>A0ABM9GGJ2</accession>
<proteinExistence type="predicted"/>
<gene>
    <name evidence="2" type="ORF">PSECIP111951_01122</name>
</gene>
<evidence type="ECO:0000256" key="1">
    <source>
        <dbReference type="SAM" id="Phobius"/>
    </source>
</evidence>
<organism evidence="2 3">
    <name type="scientific">Pseudoalteromonas holothuriae</name>
    <dbReference type="NCBI Taxonomy" id="2963714"/>
    <lineage>
        <taxon>Bacteria</taxon>
        <taxon>Pseudomonadati</taxon>
        <taxon>Pseudomonadota</taxon>
        <taxon>Gammaproteobacteria</taxon>
        <taxon>Alteromonadales</taxon>
        <taxon>Pseudoalteromonadaceae</taxon>
        <taxon>Pseudoalteromonas</taxon>
    </lineage>
</organism>
<comment type="caution">
    <text evidence="2">The sequence shown here is derived from an EMBL/GenBank/DDBJ whole genome shotgun (WGS) entry which is preliminary data.</text>
</comment>
<feature type="transmembrane region" description="Helical" evidence="1">
    <location>
        <begin position="12"/>
        <end position="30"/>
    </location>
</feature>
<dbReference type="RefSeq" id="WP_261592301.1">
    <property type="nucleotide sequence ID" value="NZ_CAMAPD010000004.1"/>
</dbReference>
<reference evidence="2 3" key="1">
    <citation type="submission" date="2022-07" db="EMBL/GenBank/DDBJ databases">
        <authorList>
            <person name="Criscuolo A."/>
        </authorList>
    </citation>
    <scope>NUCLEOTIDE SEQUENCE [LARGE SCALE GENOMIC DNA]</scope>
    <source>
        <strain evidence="3">CIP 111951</strain>
    </source>
</reference>
<evidence type="ECO:0000313" key="2">
    <source>
        <dbReference type="EMBL" id="CAH9054850.1"/>
    </source>
</evidence>
<name>A0ABM9GGJ2_9GAMM</name>